<comment type="caution">
    <text evidence="4">The sequence shown here is derived from an EMBL/GenBank/DDBJ whole genome shotgun (WGS) entry which is preliminary data.</text>
</comment>
<evidence type="ECO:0000256" key="1">
    <source>
        <dbReference type="ARBA" id="ARBA00007177"/>
    </source>
</evidence>
<dbReference type="Proteomes" id="UP001228905">
    <property type="component" value="Unassembled WGS sequence"/>
</dbReference>
<reference evidence="4 5" key="1">
    <citation type="submission" date="2023-07" db="EMBL/GenBank/DDBJ databases">
        <title>Genomic Encyclopedia of Type Strains, Phase IV (KMG-IV): sequencing the most valuable type-strain genomes for metagenomic binning, comparative biology and taxonomic classification.</title>
        <authorList>
            <person name="Goeker M."/>
        </authorList>
    </citation>
    <scope>NUCLEOTIDE SEQUENCE [LARGE SCALE GENOMIC DNA]</scope>
    <source>
        <strain evidence="4 5">DSM 18695</strain>
    </source>
</reference>
<dbReference type="InterPro" id="IPR002669">
    <property type="entry name" value="UreD"/>
</dbReference>
<proteinExistence type="inferred from homology"/>
<name>A0ABU0IMN0_9CAUL</name>
<comment type="similarity">
    <text evidence="1 3">Belongs to the UreD family.</text>
</comment>
<dbReference type="PANTHER" id="PTHR33643:SF1">
    <property type="entry name" value="UREASE ACCESSORY PROTEIN D"/>
    <property type="match status" value="1"/>
</dbReference>
<comment type="subcellular location">
    <subcellularLocation>
        <location evidence="3">Cytoplasm</location>
    </subcellularLocation>
</comment>
<dbReference type="RefSeq" id="WP_307345291.1">
    <property type="nucleotide sequence ID" value="NZ_JAUSVS010000001.1"/>
</dbReference>
<dbReference type="PANTHER" id="PTHR33643">
    <property type="entry name" value="UREASE ACCESSORY PROTEIN D"/>
    <property type="match status" value="1"/>
</dbReference>
<dbReference type="Pfam" id="PF01774">
    <property type="entry name" value="UreD"/>
    <property type="match status" value="1"/>
</dbReference>
<evidence type="ECO:0000256" key="2">
    <source>
        <dbReference type="ARBA" id="ARBA00023186"/>
    </source>
</evidence>
<dbReference type="HAMAP" id="MF_01384">
    <property type="entry name" value="UreD"/>
    <property type="match status" value="1"/>
</dbReference>
<evidence type="ECO:0000256" key="3">
    <source>
        <dbReference type="HAMAP-Rule" id="MF_01384"/>
    </source>
</evidence>
<comment type="function">
    <text evidence="3">Required for maturation of urease via the functional incorporation of the urease nickel metallocenter.</text>
</comment>
<evidence type="ECO:0000313" key="4">
    <source>
        <dbReference type="EMBL" id="MDQ0462660.1"/>
    </source>
</evidence>
<organism evidence="4 5">
    <name type="scientific">Caulobacter ginsengisoli</name>
    <dbReference type="NCBI Taxonomy" id="400775"/>
    <lineage>
        <taxon>Bacteria</taxon>
        <taxon>Pseudomonadati</taxon>
        <taxon>Pseudomonadota</taxon>
        <taxon>Alphaproteobacteria</taxon>
        <taxon>Caulobacterales</taxon>
        <taxon>Caulobacteraceae</taxon>
        <taxon>Caulobacter</taxon>
    </lineage>
</organism>
<protein>
    <recommendedName>
        <fullName evidence="3">Urease accessory protein UreD</fullName>
    </recommendedName>
</protein>
<keyword evidence="3" id="KW-0996">Nickel insertion</keyword>
<accession>A0ABU0IMN0</accession>
<keyword evidence="2 3" id="KW-0143">Chaperone</keyword>
<comment type="subunit">
    <text evidence="3">UreD, UreF and UreG form a complex that acts as a GTP-hydrolysis-dependent molecular chaperone, activating the urease apoprotein by helping to assemble the nickel containing metallocenter of UreC. The UreE protein probably delivers the nickel.</text>
</comment>
<keyword evidence="5" id="KW-1185">Reference proteome</keyword>
<keyword evidence="3" id="KW-0963">Cytoplasm</keyword>
<gene>
    <name evidence="3" type="primary">ureD</name>
    <name evidence="4" type="ORF">QO010_000408</name>
</gene>
<evidence type="ECO:0000313" key="5">
    <source>
        <dbReference type="Proteomes" id="UP001228905"/>
    </source>
</evidence>
<sequence>MAPFDQIVTEAPAAQRPQRAVGAGRLSLVRGAAGVGPGRLYQQGCAQIRLPRLRADHAEAILINTAGGLTGGDMLDWTVEVEAGAAGVVTTQACDKVYRSSGGVANVTSRLSVGPSARLDWIPQETILFDEARLHRRLEADVAPDGRLLVLEAVVLGRAAMGETVRQASLKDRWRIRRGGRLLFADDLVLDGAVSEIAARPSLLAGAGAFASLLLIAPDAERYLEPLRAALGAASAWGGRLYARVLAPDGFALRQALIPALQALGGPLPRIWTS</sequence>
<dbReference type="EMBL" id="JAUSVS010000001">
    <property type="protein sequence ID" value="MDQ0462660.1"/>
    <property type="molecule type" value="Genomic_DNA"/>
</dbReference>